<keyword evidence="8 14" id="KW-1133">Transmembrane helix</keyword>
<evidence type="ECO:0000256" key="2">
    <source>
        <dbReference type="ARBA" id="ARBA00010413"/>
    </source>
</evidence>
<dbReference type="GO" id="GO:0046872">
    <property type="term" value="F:metal ion binding"/>
    <property type="evidence" value="ECO:0007669"/>
    <property type="project" value="UniProtKB-KW"/>
</dbReference>
<dbReference type="GO" id="GO:0005794">
    <property type="term" value="C:Golgi apparatus"/>
    <property type="evidence" value="ECO:0007669"/>
    <property type="project" value="TreeGrafter"/>
</dbReference>
<feature type="binding site" evidence="12">
    <location>
        <begin position="204"/>
        <end position="206"/>
    </location>
    <ligand>
        <name>UDP-N-acetyl-alpha-D-galactosamine</name>
        <dbReference type="ChEBI" id="CHEBI:67138"/>
    </ligand>
</feature>
<keyword evidence="6 13" id="KW-0479">Metal-binding</keyword>
<keyword evidence="4" id="KW-0808">Transferase</keyword>
<comment type="subcellular location">
    <subcellularLocation>
        <location evidence="1">Membrane</location>
        <topology evidence="1">Single-pass type II membrane protein</topology>
    </subcellularLocation>
</comment>
<evidence type="ECO:0000256" key="3">
    <source>
        <dbReference type="ARBA" id="ARBA00022676"/>
    </source>
</evidence>
<feature type="transmembrane region" description="Helical" evidence="14">
    <location>
        <begin position="16"/>
        <end position="35"/>
    </location>
</feature>
<evidence type="ECO:0000256" key="5">
    <source>
        <dbReference type="ARBA" id="ARBA00022692"/>
    </source>
</evidence>
<sequence>AGEVTRTHPGKSKYCLLPRVTFLFLLIVTLVFFGYTSLTLRSQKLESVLAGVSMPVRADHLQAVNVSRMVYLQPDLLLVSREDALVMTPWLAPIVWEGTFNIEILNEQFWLQNATIGLTVFAVEKYVEFLTLFLETAEAYFMVGHRIKYYVFTDQPDDVPLIKLRDGRQMVIIEIQSHARRMQVISNFSQERFLGEADYLVCMDVDMKFSDHVGVEILSSLFGTLHPGYYGVKRSNFPYERRPQSQAYIPEDEGDFYYTGTLFGGSVPEVHRLTKACHQAIMIDQASDIEAMWKDETYLNKYLLHHKPTKVLSPEYMWDKQLLLLPMVMQKVTSDDLIHQPARLEWCQRPQTAFLWLWPLSELQGA</sequence>
<keyword evidence="16" id="KW-1185">Reference proteome</keyword>
<dbReference type="GO" id="GO:0016020">
    <property type="term" value="C:membrane"/>
    <property type="evidence" value="ECO:0007669"/>
    <property type="project" value="UniProtKB-SubCell"/>
</dbReference>
<dbReference type="PANTHER" id="PTHR10462:SF29">
    <property type="entry name" value="HISTO-BLOOD GROUP ABO SYSTEM TRANSFERASE"/>
    <property type="match status" value="1"/>
</dbReference>
<proteinExistence type="inferred from homology"/>
<dbReference type="SUPFAM" id="SSF53448">
    <property type="entry name" value="Nucleotide-diphospho-sugar transferases"/>
    <property type="match status" value="1"/>
</dbReference>
<evidence type="ECO:0000256" key="4">
    <source>
        <dbReference type="ARBA" id="ARBA00022679"/>
    </source>
</evidence>
<evidence type="ECO:0000256" key="13">
    <source>
        <dbReference type="PIRSR" id="PIRSR605076-3"/>
    </source>
</evidence>
<reference evidence="15" key="1">
    <citation type="submission" date="2025-08" db="UniProtKB">
        <authorList>
            <consortium name="Ensembl"/>
        </authorList>
    </citation>
    <scope>IDENTIFICATION</scope>
</reference>
<keyword evidence="5 14" id="KW-0812">Transmembrane</keyword>
<feature type="binding site" evidence="13">
    <location>
        <position position="206"/>
    </location>
    <ligand>
        <name>Mn(2+)</name>
        <dbReference type="ChEBI" id="CHEBI:29035"/>
    </ligand>
</feature>
<name>A0A8C9DFH2_PROSS</name>
<evidence type="ECO:0000256" key="6">
    <source>
        <dbReference type="ARBA" id="ARBA00022723"/>
    </source>
</evidence>
<evidence type="ECO:0000256" key="11">
    <source>
        <dbReference type="PIRSR" id="PIRSR605076-1"/>
    </source>
</evidence>
<reference evidence="15" key="2">
    <citation type="submission" date="2025-09" db="UniProtKB">
        <authorList>
            <consortium name="Ensembl"/>
        </authorList>
    </citation>
    <scope>IDENTIFICATION</scope>
</reference>
<evidence type="ECO:0008006" key="17">
    <source>
        <dbReference type="Google" id="ProtNLM"/>
    </source>
</evidence>
<feature type="binding site" evidence="12">
    <location>
        <position position="126"/>
    </location>
    <ligand>
        <name>UDP-N-acetyl-alpha-D-galactosamine</name>
        <dbReference type="ChEBI" id="CHEBI:67138"/>
    </ligand>
</feature>
<dbReference type="Ensembl" id="ENSPSMT00000006883.1">
    <property type="protein sequence ID" value="ENSPSMP00000005790.1"/>
    <property type="gene ID" value="ENSPSMG00000004398.1"/>
</dbReference>
<dbReference type="Proteomes" id="UP000694414">
    <property type="component" value="Unplaced"/>
</dbReference>
<keyword evidence="13" id="KW-0464">Manganese</keyword>
<dbReference type="AlphaFoldDB" id="A0A8C9DFH2"/>
<evidence type="ECO:0000256" key="14">
    <source>
        <dbReference type="SAM" id="Phobius"/>
    </source>
</evidence>
<feature type="binding site" evidence="12">
    <location>
        <position position="296"/>
    </location>
    <ligand>
        <name>an alpha-L-fucosyl-(1-&gt;2)-beta-D-galactosyl derivative</name>
        <dbReference type="ChEBI" id="CHEBI:140327"/>
    </ligand>
</feature>
<dbReference type="Pfam" id="PF03414">
    <property type="entry name" value="Glyco_transf_6"/>
    <property type="match status" value="1"/>
</dbReference>
<evidence type="ECO:0000256" key="10">
    <source>
        <dbReference type="ARBA" id="ARBA00058922"/>
    </source>
</evidence>
<dbReference type="GO" id="GO:0005975">
    <property type="term" value="P:carbohydrate metabolic process"/>
    <property type="evidence" value="ECO:0007669"/>
    <property type="project" value="InterPro"/>
</dbReference>
<evidence type="ECO:0000256" key="1">
    <source>
        <dbReference type="ARBA" id="ARBA00004606"/>
    </source>
</evidence>
<dbReference type="FunFam" id="3.90.550.10:FF:000022">
    <property type="entry name" value="Histo-blood group ABO system transferase"/>
    <property type="match status" value="1"/>
</dbReference>
<accession>A0A8C9DFH2</accession>
<organism evidence="15 16">
    <name type="scientific">Prolemur simus</name>
    <name type="common">Greater bamboo lemur</name>
    <name type="synonym">Hapalemur simus</name>
    <dbReference type="NCBI Taxonomy" id="1328070"/>
    <lineage>
        <taxon>Eukaryota</taxon>
        <taxon>Metazoa</taxon>
        <taxon>Chordata</taxon>
        <taxon>Craniata</taxon>
        <taxon>Vertebrata</taxon>
        <taxon>Euteleostomi</taxon>
        <taxon>Mammalia</taxon>
        <taxon>Eutheria</taxon>
        <taxon>Euarchontoglires</taxon>
        <taxon>Primates</taxon>
        <taxon>Strepsirrhini</taxon>
        <taxon>Lemuriformes</taxon>
        <taxon>Lemuridae</taxon>
        <taxon>Prolemur</taxon>
    </lineage>
</organism>
<comment type="function">
    <text evidence="10">Synthesizes the galactose-alpha(1,3)-galactose group by catalyzing the transfer of a galactose residue, with an alpha-1,3 linkage, on terminal lactosaminide (Gal-beta-1,4-GlcNAc-R) disaccharide borne by a glycoprotein or a glycolipid. Preferentially glycosylates proteins, can synthesize galactose-alpha(1,3)-galactose on glycoproteins but cannot synthesize the glycolipid called isogloboside 3 (iGb3).</text>
</comment>
<dbReference type="PANTHER" id="PTHR10462">
    <property type="entry name" value="GLYCOSYLTRANSFERASE-RELATED"/>
    <property type="match status" value="1"/>
</dbReference>
<evidence type="ECO:0000256" key="12">
    <source>
        <dbReference type="PIRSR" id="PIRSR605076-2"/>
    </source>
</evidence>
<comment type="similarity">
    <text evidence="2">Belongs to the glycosyltransferase 6 family.</text>
</comment>
<evidence type="ECO:0000313" key="16">
    <source>
        <dbReference type="Proteomes" id="UP000694414"/>
    </source>
</evidence>
<feature type="binding site" evidence="12">
    <location>
        <begin position="121"/>
        <end position="123"/>
    </location>
    <ligand>
        <name>UDP-N-acetyl-alpha-D-galactosamine</name>
        <dbReference type="ChEBI" id="CHEBI:67138"/>
    </ligand>
</feature>
<dbReference type="InterPro" id="IPR005076">
    <property type="entry name" value="Glyco_trans_6"/>
</dbReference>
<feature type="binding site" evidence="13">
    <location>
        <position position="204"/>
    </location>
    <ligand>
        <name>Mn(2+)</name>
        <dbReference type="ChEBI" id="CHEBI:29035"/>
    </ligand>
</feature>
<keyword evidence="3" id="KW-0328">Glycosyltransferase</keyword>
<evidence type="ECO:0000256" key="9">
    <source>
        <dbReference type="ARBA" id="ARBA00023136"/>
    </source>
</evidence>
<dbReference type="Gene3D" id="3.90.550.10">
    <property type="entry name" value="Spore Coat Polysaccharide Biosynthesis Protein SpsA, Chain A"/>
    <property type="match status" value="1"/>
</dbReference>
<evidence type="ECO:0000256" key="8">
    <source>
        <dbReference type="ARBA" id="ARBA00022989"/>
    </source>
</evidence>
<comment type="cofactor">
    <cofactor evidence="13">
        <name>Mn(2+)</name>
        <dbReference type="ChEBI" id="CHEBI:29035"/>
    </cofactor>
    <text evidence="13">Binds 1 Mn(2+) ion per subunit.</text>
</comment>
<dbReference type="GO" id="GO:0004380">
    <property type="term" value="F:glycoprotein-fucosylgalactoside alpha-N-acetylgalactosaminyltransferase activity"/>
    <property type="evidence" value="ECO:0007669"/>
    <property type="project" value="TreeGrafter"/>
</dbReference>
<evidence type="ECO:0000313" key="15">
    <source>
        <dbReference type="Ensembl" id="ENSPSMP00000005790.1"/>
    </source>
</evidence>
<keyword evidence="9 14" id="KW-0472">Membrane</keyword>
<dbReference type="GO" id="GO:0031982">
    <property type="term" value="C:vesicle"/>
    <property type="evidence" value="ECO:0007669"/>
    <property type="project" value="TreeGrafter"/>
</dbReference>
<feature type="active site" description="Nucleophile" evidence="11">
    <location>
        <position position="296"/>
    </location>
</feature>
<dbReference type="GeneTree" id="ENSGT00950000182858"/>
<dbReference type="InterPro" id="IPR029044">
    <property type="entry name" value="Nucleotide-diphossugar_trans"/>
</dbReference>
<evidence type="ECO:0000256" key="7">
    <source>
        <dbReference type="ARBA" id="ARBA00022968"/>
    </source>
</evidence>
<keyword evidence="7" id="KW-0735">Signal-anchor</keyword>
<feature type="binding site" evidence="12">
    <location>
        <position position="226"/>
    </location>
    <ligand>
        <name>an alpha-L-fucosyl-(1-&gt;2)-beta-D-galactosyl derivative</name>
        <dbReference type="ChEBI" id="CHEBI:140327"/>
    </ligand>
</feature>
<protein>
    <recommendedName>
        <fullName evidence="17">ABO glycosyltransferase</fullName>
    </recommendedName>
</protein>
<feature type="binding site" evidence="12">
    <location>
        <position position="319"/>
    </location>
    <ligand>
        <name>an alpha-L-fucosyl-(1-&gt;2)-beta-D-galactosyl derivative</name>
        <dbReference type="ChEBI" id="CHEBI:140327"/>
    </ligand>
</feature>